<evidence type="ECO:0000313" key="1">
    <source>
        <dbReference type="EMBL" id="KAK3269805.1"/>
    </source>
</evidence>
<organism evidence="1 2">
    <name type="scientific">Cymbomonas tetramitiformis</name>
    <dbReference type="NCBI Taxonomy" id="36881"/>
    <lineage>
        <taxon>Eukaryota</taxon>
        <taxon>Viridiplantae</taxon>
        <taxon>Chlorophyta</taxon>
        <taxon>Pyramimonadophyceae</taxon>
        <taxon>Pyramimonadales</taxon>
        <taxon>Pyramimonadaceae</taxon>
        <taxon>Cymbomonas</taxon>
    </lineage>
</organism>
<dbReference type="AlphaFoldDB" id="A0AAE0G268"/>
<comment type="caution">
    <text evidence="1">The sequence shown here is derived from an EMBL/GenBank/DDBJ whole genome shotgun (WGS) entry which is preliminary data.</text>
</comment>
<reference evidence="1 2" key="1">
    <citation type="journal article" date="2015" name="Genome Biol. Evol.">
        <title>Comparative Genomics of a Bacterivorous Green Alga Reveals Evolutionary Causalities and Consequences of Phago-Mixotrophic Mode of Nutrition.</title>
        <authorList>
            <person name="Burns J.A."/>
            <person name="Paasch A."/>
            <person name="Narechania A."/>
            <person name="Kim E."/>
        </authorList>
    </citation>
    <scope>NUCLEOTIDE SEQUENCE [LARGE SCALE GENOMIC DNA]</scope>
    <source>
        <strain evidence="1 2">PLY_AMNH</strain>
    </source>
</reference>
<proteinExistence type="predicted"/>
<dbReference type="Proteomes" id="UP001190700">
    <property type="component" value="Unassembled WGS sequence"/>
</dbReference>
<name>A0AAE0G268_9CHLO</name>
<gene>
    <name evidence="1" type="ORF">CYMTET_21767</name>
</gene>
<sequence length="145" mass="16564">MKCTGVTLSKAAIDYFNKQYRYVVKSVAVIEDLPGFETKEKKAEWLSGAIMNIDHAFNIDPTHESCRRYRAPLTDGTFHTWCGAESPKPDWKIHLPHGKFLQRDSPLGYYEAVKGVFKKFPAIPLLLNNCTTPTPTRMKVSTAWW</sequence>
<evidence type="ECO:0000313" key="2">
    <source>
        <dbReference type="Proteomes" id="UP001190700"/>
    </source>
</evidence>
<protein>
    <submittedName>
        <fullName evidence="1">Uncharacterized protein</fullName>
    </submittedName>
</protein>
<accession>A0AAE0G268</accession>
<dbReference type="EMBL" id="LGRX02010728">
    <property type="protein sequence ID" value="KAK3269805.1"/>
    <property type="molecule type" value="Genomic_DNA"/>
</dbReference>
<keyword evidence="2" id="KW-1185">Reference proteome</keyword>